<protein>
    <submittedName>
        <fullName evidence="1">Uncharacterized protein</fullName>
    </submittedName>
</protein>
<dbReference type="STRING" id="230819.A0A5C3LAS2"/>
<sequence>MSSKGSYLLANETPYDALCHYFNVSSPRVIDYFTIPTVLSMSVRNSNGQSLMPTHILAAIPTNPNPSHPVPPILLPINATLYQRGFDSDAEFLSAGSTTLAYTSTTITLPVIQFPVPHPPSLSLLLLFAMRLETQHGGLGNNLLPTDIIGNFPDQLAMASSLAAKKQVEFDRVYGFVQGVWHNILALGYRDGAGGGVKIVELVKNVRKVVGAGARIRQGLPAFPESH</sequence>
<reference evidence="1 2" key="1">
    <citation type="journal article" date="2019" name="Nat. Ecol. Evol.">
        <title>Megaphylogeny resolves global patterns of mushroom evolution.</title>
        <authorList>
            <person name="Varga T."/>
            <person name="Krizsan K."/>
            <person name="Foldi C."/>
            <person name="Dima B."/>
            <person name="Sanchez-Garcia M."/>
            <person name="Sanchez-Ramirez S."/>
            <person name="Szollosi G.J."/>
            <person name="Szarkandi J.G."/>
            <person name="Papp V."/>
            <person name="Albert L."/>
            <person name="Andreopoulos W."/>
            <person name="Angelini C."/>
            <person name="Antonin V."/>
            <person name="Barry K.W."/>
            <person name="Bougher N.L."/>
            <person name="Buchanan P."/>
            <person name="Buyck B."/>
            <person name="Bense V."/>
            <person name="Catcheside P."/>
            <person name="Chovatia M."/>
            <person name="Cooper J."/>
            <person name="Damon W."/>
            <person name="Desjardin D."/>
            <person name="Finy P."/>
            <person name="Geml J."/>
            <person name="Haridas S."/>
            <person name="Hughes K."/>
            <person name="Justo A."/>
            <person name="Karasinski D."/>
            <person name="Kautmanova I."/>
            <person name="Kiss B."/>
            <person name="Kocsube S."/>
            <person name="Kotiranta H."/>
            <person name="LaButti K.M."/>
            <person name="Lechner B.E."/>
            <person name="Liimatainen K."/>
            <person name="Lipzen A."/>
            <person name="Lukacs Z."/>
            <person name="Mihaltcheva S."/>
            <person name="Morgado L.N."/>
            <person name="Niskanen T."/>
            <person name="Noordeloos M.E."/>
            <person name="Ohm R.A."/>
            <person name="Ortiz-Santana B."/>
            <person name="Ovrebo C."/>
            <person name="Racz N."/>
            <person name="Riley R."/>
            <person name="Savchenko A."/>
            <person name="Shiryaev A."/>
            <person name="Soop K."/>
            <person name="Spirin V."/>
            <person name="Szebenyi C."/>
            <person name="Tomsovsky M."/>
            <person name="Tulloss R.E."/>
            <person name="Uehling J."/>
            <person name="Grigoriev I.V."/>
            <person name="Vagvolgyi C."/>
            <person name="Papp T."/>
            <person name="Martin F.M."/>
            <person name="Miettinen O."/>
            <person name="Hibbett D.S."/>
            <person name="Nagy L.G."/>
        </authorList>
    </citation>
    <scope>NUCLEOTIDE SEQUENCE [LARGE SCALE GENOMIC DNA]</scope>
    <source>
        <strain evidence="1 2">CBS 121175</strain>
    </source>
</reference>
<proteinExistence type="predicted"/>
<gene>
    <name evidence="1" type="ORF">FA15DRAFT_700103</name>
</gene>
<keyword evidence="2" id="KW-1185">Reference proteome</keyword>
<dbReference type="AlphaFoldDB" id="A0A5C3LAS2"/>
<evidence type="ECO:0000313" key="1">
    <source>
        <dbReference type="EMBL" id="TFK29513.1"/>
    </source>
</evidence>
<organism evidence="1 2">
    <name type="scientific">Coprinopsis marcescibilis</name>
    <name type="common">Agaric fungus</name>
    <name type="synonym">Psathyrella marcescibilis</name>
    <dbReference type="NCBI Taxonomy" id="230819"/>
    <lineage>
        <taxon>Eukaryota</taxon>
        <taxon>Fungi</taxon>
        <taxon>Dikarya</taxon>
        <taxon>Basidiomycota</taxon>
        <taxon>Agaricomycotina</taxon>
        <taxon>Agaricomycetes</taxon>
        <taxon>Agaricomycetidae</taxon>
        <taxon>Agaricales</taxon>
        <taxon>Agaricineae</taxon>
        <taxon>Psathyrellaceae</taxon>
        <taxon>Coprinopsis</taxon>
    </lineage>
</organism>
<evidence type="ECO:0000313" key="2">
    <source>
        <dbReference type="Proteomes" id="UP000307440"/>
    </source>
</evidence>
<dbReference type="Proteomes" id="UP000307440">
    <property type="component" value="Unassembled WGS sequence"/>
</dbReference>
<dbReference type="OrthoDB" id="2802364at2759"/>
<name>A0A5C3LAS2_COPMA</name>
<accession>A0A5C3LAS2</accession>
<dbReference type="EMBL" id="ML210149">
    <property type="protein sequence ID" value="TFK29513.1"/>
    <property type="molecule type" value="Genomic_DNA"/>
</dbReference>